<dbReference type="EMBL" id="QXFM01000144">
    <property type="protein sequence ID" value="RIV80113.1"/>
    <property type="molecule type" value="Genomic_DNA"/>
</dbReference>
<dbReference type="PROSITE" id="PS51007">
    <property type="entry name" value="CYTC"/>
    <property type="match status" value="1"/>
</dbReference>
<dbReference type="InterPro" id="IPR036909">
    <property type="entry name" value="Cyt_c-like_dom_sf"/>
</dbReference>
<dbReference type="GO" id="GO:0046872">
    <property type="term" value="F:metal ion binding"/>
    <property type="evidence" value="ECO:0007669"/>
    <property type="project" value="UniProtKB-KW"/>
</dbReference>
<gene>
    <name evidence="7" type="ORF">D2V17_19865</name>
</gene>
<dbReference type="SUPFAM" id="SSF46626">
    <property type="entry name" value="Cytochrome c"/>
    <property type="match status" value="1"/>
</dbReference>
<dbReference type="Proteomes" id="UP000265366">
    <property type="component" value="Unassembled WGS sequence"/>
</dbReference>
<sequence>MTRLATARALAGCLFLSSCGTGADQPEAAAPADAAPASPEQALFLQKCGICHSQGGTGTMMLARRLGDEKSLLAEREDLTPEYIAAVVRHGLNSMPPITRVELTDAQLSDVSLYLTGKPLMLDAAAQTGAGAEGEEP</sequence>
<feature type="chain" id="PRO_5017339541" evidence="5">
    <location>
        <begin position="24"/>
        <end position="137"/>
    </location>
</feature>
<comment type="caution">
    <text evidence="7">The sequence shown here is derived from an EMBL/GenBank/DDBJ whole genome shotgun (WGS) entry which is preliminary data.</text>
</comment>
<dbReference type="OrthoDB" id="7427921at2"/>
<evidence type="ECO:0000256" key="1">
    <source>
        <dbReference type="ARBA" id="ARBA00022617"/>
    </source>
</evidence>
<evidence type="ECO:0000313" key="7">
    <source>
        <dbReference type="EMBL" id="RIV80113.1"/>
    </source>
</evidence>
<keyword evidence="5" id="KW-0732">Signal</keyword>
<dbReference type="PROSITE" id="PS51257">
    <property type="entry name" value="PROKAR_LIPOPROTEIN"/>
    <property type="match status" value="1"/>
</dbReference>
<dbReference type="Gene3D" id="1.10.760.10">
    <property type="entry name" value="Cytochrome c-like domain"/>
    <property type="match status" value="1"/>
</dbReference>
<dbReference type="AlphaFoldDB" id="A0A3A1P327"/>
<organism evidence="7 8">
    <name type="scientific">Aurantiacibacter xanthus</name>
    <dbReference type="NCBI Taxonomy" id="1784712"/>
    <lineage>
        <taxon>Bacteria</taxon>
        <taxon>Pseudomonadati</taxon>
        <taxon>Pseudomonadota</taxon>
        <taxon>Alphaproteobacteria</taxon>
        <taxon>Sphingomonadales</taxon>
        <taxon>Erythrobacteraceae</taxon>
        <taxon>Aurantiacibacter</taxon>
    </lineage>
</organism>
<dbReference type="GO" id="GO:0009055">
    <property type="term" value="F:electron transfer activity"/>
    <property type="evidence" value="ECO:0007669"/>
    <property type="project" value="InterPro"/>
</dbReference>
<evidence type="ECO:0000256" key="4">
    <source>
        <dbReference type="PROSITE-ProRule" id="PRU00433"/>
    </source>
</evidence>
<keyword evidence="8" id="KW-1185">Reference proteome</keyword>
<protein>
    <submittedName>
        <fullName evidence="7">Cytochrome c</fullName>
    </submittedName>
</protein>
<name>A0A3A1P327_9SPHN</name>
<feature type="signal peptide" evidence="5">
    <location>
        <begin position="1"/>
        <end position="23"/>
    </location>
</feature>
<accession>A0A3A1P327</accession>
<dbReference type="GO" id="GO:0020037">
    <property type="term" value="F:heme binding"/>
    <property type="evidence" value="ECO:0007669"/>
    <property type="project" value="InterPro"/>
</dbReference>
<evidence type="ECO:0000256" key="5">
    <source>
        <dbReference type="SAM" id="SignalP"/>
    </source>
</evidence>
<dbReference type="InterPro" id="IPR009056">
    <property type="entry name" value="Cyt_c-like_dom"/>
</dbReference>
<keyword evidence="1 4" id="KW-0349">Heme</keyword>
<keyword evidence="2 4" id="KW-0479">Metal-binding</keyword>
<feature type="domain" description="Cytochrome c" evidence="6">
    <location>
        <begin position="35"/>
        <end position="119"/>
    </location>
</feature>
<proteinExistence type="predicted"/>
<keyword evidence="3 4" id="KW-0408">Iron</keyword>
<dbReference type="Pfam" id="PF13442">
    <property type="entry name" value="Cytochrome_CBB3"/>
    <property type="match status" value="1"/>
</dbReference>
<evidence type="ECO:0000256" key="3">
    <source>
        <dbReference type="ARBA" id="ARBA00023004"/>
    </source>
</evidence>
<evidence type="ECO:0000259" key="6">
    <source>
        <dbReference type="PROSITE" id="PS51007"/>
    </source>
</evidence>
<reference evidence="7 8" key="1">
    <citation type="submission" date="2018-08" db="EMBL/GenBank/DDBJ databases">
        <title>Erythrobacter zhengii sp.nov., a bacterium isolated from deep-sea sediment.</title>
        <authorList>
            <person name="Fang C."/>
            <person name="Wu Y.-H."/>
            <person name="Sun C."/>
            <person name="Wang H."/>
            <person name="Cheng H."/>
            <person name="Meng F.-X."/>
            <person name="Wang C.-S."/>
            <person name="Xu X.-W."/>
        </authorList>
    </citation>
    <scope>NUCLEOTIDE SEQUENCE [LARGE SCALE GENOMIC DNA]</scope>
    <source>
        <strain evidence="7 8">CCTCC AB 2015396</strain>
    </source>
</reference>
<dbReference type="RefSeq" id="WP_119594874.1">
    <property type="nucleotide sequence ID" value="NZ_QXFM01000144.1"/>
</dbReference>
<evidence type="ECO:0000313" key="8">
    <source>
        <dbReference type="Proteomes" id="UP000265366"/>
    </source>
</evidence>
<evidence type="ECO:0000256" key="2">
    <source>
        <dbReference type="ARBA" id="ARBA00022723"/>
    </source>
</evidence>